<dbReference type="SUPFAM" id="SSF55874">
    <property type="entry name" value="ATPase domain of HSP90 chaperone/DNA topoisomerase II/histidine kinase"/>
    <property type="match status" value="1"/>
</dbReference>
<dbReference type="InterPro" id="IPR010559">
    <property type="entry name" value="Sig_transdc_His_kin_internal"/>
</dbReference>
<dbReference type="Gene3D" id="3.30.565.10">
    <property type="entry name" value="Histidine kinase-like ATPase, C-terminal domain"/>
    <property type="match status" value="1"/>
</dbReference>
<dbReference type="EMBL" id="BAMD01000007">
    <property type="protein sequence ID" value="GAF02194.1"/>
    <property type="molecule type" value="Genomic_DNA"/>
</dbReference>
<sequence length="297" mass="34725">MSLYFFLRKDFFLYFASLVILLAFVLFFIKSIGVNPLTGNHTILLESFNTINEKEHTHTYLHINERGNIFLVIALALIGIGTSIKVTASWLNNEKEKNEIKKEKLNAELSYLKSQIDPHFFFNTLNNIYSLAQLKSDKTPQIILKLSELMRYNIYEANKEKVFLKDEINYVQNFIDLQRIRLAKSVDIDYYVRGKIGDKKIEPLIFLPFIENAFKHGIDYTNSCSIDIEISIEEQEITLLVINSTLSRKEKIAQQSGFGLRNIKKRLELLYKNQYTLDISENENKFMVKLTLYLNDH</sequence>
<dbReference type="GO" id="GO:0016020">
    <property type="term" value="C:membrane"/>
    <property type="evidence" value="ECO:0007669"/>
    <property type="project" value="InterPro"/>
</dbReference>
<dbReference type="GO" id="GO:0000155">
    <property type="term" value="F:phosphorelay sensor kinase activity"/>
    <property type="evidence" value="ECO:0007669"/>
    <property type="project" value="InterPro"/>
</dbReference>
<keyword evidence="1" id="KW-0175">Coiled coil</keyword>
<feature type="coiled-coil region" evidence="1">
    <location>
        <begin position="88"/>
        <end position="115"/>
    </location>
</feature>
<keyword evidence="4" id="KW-0418">Kinase</keyword>
<name>W7YI16_9BACT</name>
<dbReference type="STRING" id="869213.GCA_000517085_00661"/>
<feature type="transmembrane region" description="Helical" evidence="2">
    <location>
        <begin position="12"/>
        <end position="29"/>
    </location>
</feature>
<dbReference type="InterPro" id="IPR050640">
    <property type="entry name" value="Bact_2-comp_sensor_kinase"/>
</dbReference>
<dbReference type="eggNOG" id="COG2972">
    <property type="taxonomic scope" value="Bacteria"/>
</dbReference>
<evidence type="ECO:0000256" key="1">
    <source>
        <dbReference type="SAM" id="Coils"/>
    </source>
</evidence>
<dbReference type="PANTHER" id="PTHR34220">
    <property type="entry name" value="SENSOR HISTIDINE KINASE YPDA"/>
    <property type="match status" value="1"/>
</dbReference>
<proteinExistence type="predicted"/>
<organism evidence="4 5">
    <name type="scientific">Saccharicrinis fermentans DSM 9555 = JCM 21142</name>
    <dbReference type="NCBI Taxonomy" id="869213"/>
    <lineage>
        <taxon>Bacteria</taxon>
        <taxon>Pseudomonadati</taxon>
        <taxon>Bacteroidota</taxon>
        <taxon>Bacteroidia</taxon>
        <taxon>Marinilabiliales</taxon>
        <taxon>Marinilabiliaceae</taxon>
        <taxon>Saccharicrinis</taxon>
    </lineage>
</organism>
<keyword evidence="5" id="KW-1185">Reference proteome</keyword>
<dbReference type="Pfam" id="PF06580">
    <property type="entry name" value="His_kinase"/>
    <property type="match status" value="1"/>
</dbReference>
<reference evidence="4 5" key="1">
    <citation type="journal article" date="2014" name="Genome Announc.">
        <title>Draft Genome Sequence of Cytophaga fermentans JCM 21142T, a Facultative Anaerobe Isolated from Marine Mud.</title>
        <authorList>
            <person name="Starns D."/>
            <person name="Oshima K."/>
            <person name="Suda W."/>
            <person name="Iino T."/>
            <person name="Yuki M."/>
            <person name="Inoue J."/>
            <person name="Kitamura K."/>
            <person name="Iida T."/>
            <person name="Darby A."/>
            <person name="Hattori M."/>
            <person name="Ohkuma M."/>
        </authorList>
    </citation>
    <scope>NUCLEOTIDE SEQUENCE [LARGE SCALE GENOMIC DNA]</scope>
    <source>
        <strain evidence="4 5">JCM 21142</strain>
    </source>
</reference>
<keyword evidence="2" id="KW-0472">Membrane</keyword>
<keyword evidence="4" id="KW-0808">Transferase</keyword>
<evidence type="ECO:0000259" key="3">
    <source>
        <dbReference type="Pfam" id="PF06580"/>
    </source>
</evidence>
<gene>
    <name evidence="4" type="ORF">JCM21142_3822</name>
</gene>
<dbReference type="Proteomes" id="UP000019402">
    <property type="component" value="Unassembled WGS sequence"/>
</dbReference>
<feature type="domain" description="Signal transduction histidine kinase internal region" evidence="3">
    <location>
        <begin position="107"/>
        <end position="184"/>
    </location>
</feature>
<comment type="caution">
    <text evidence="4">The sequence shown here is derived from an EMBL/GenBank/DDBJ whole genome shotgun (WGS) entry which is preliminary data.</text>
</comment>
<dbReference type="PANTHER" id="PTHR34220:SF7">
    <property type="entry name" value="SENSOR HISTIDINE KINASE YPDA"/>
    <property type="match status" value="1"/>
</dbReference>
<feature type="transmembrane region" description="Helical" evidence="2">
    <location>
        <begin position="69"/>
        <end position="91"/>
    </location>
</feature>
<keyword evidence="2" id="KW-1133">Transmembrane helix</keyword>
<evidence type="ECO:0000313" key="4">
    <source>
        <dbReference type="EMBL" id="GAF02194.1"/>
    </source>
</evidence>
<accession>W7YI16</accession>
<evidence type="ECO:0000313" key="5">
    <source>
        <dbReference type="Proteomes" id="UP000019402"/>
    </source>
</evidence>
<dbReference type="InterPro" id="IPR036890">
    <property type="entry name" value="HATPase_C_sf"/>
</dbReference>
<dbReference type="AlphaFoldDB" id="W7YI16"/>
<keyword evidence="2" id="KW-0812">Transmembrane</keyword>
<protein>
    <submittedName>
        <fullName evidence="4">Putative sensor-like histidine kinase YehU</fullName>
    </submittedName>
</protein>
<evidence type="ECO:0000256" key="2">
    <source>
        <dbReference type="SAM" id="Phobius"/>
    </source>
</evidence>